<dbReference type="InterPro" id="IPR003741">
    <property type="entry name" value="LUD_dom"/>
</dbReference>
<gene>
    <name evidence="2" type="ORF">Y10_32510</name>
</gene>
<protein>
    <recommendedName>
        <fullName evidence="1">LUD domain-containing protein</fullName>
    </recommendedName>
</protein>
<proteinExistence type="predicted"/>
<organism evidence="2 3">
    <name type="scientific">Neptunitalea lumnitzerae</name>
    <dbReference type="NCBI Taxonomy" id="2965509"/>
    <lineage>
        <taxon>Bacteria</taxon>
        <taxon>Pseudomonadati</taxon>
        <taxon>Bacteroidota</taxon>
        <taxon>Flavobacteriia</taxon>
        <taxon>Flavobacteriales</taxon>
        <taxon>Flavobacteriaceae</taxon>
        <taxon>Neptunitalea</taxon>
    </lineage>
</organism>
<evidence type="ECO:0000313" key="2">
    <source>
        <dbReference type="EMBL" id="GLB50883.1"/>
    </source>
</evidence>
<dbReference type="InterPro" id="IPR037171">
    <property type="entry name" value="NagB/RpiA_transferase-like"/>
</dbReference>
<evidence type="ECO:0000259" key="1">
    <source>
        <dbReference type="Pfam" id="PF02589"/>
    </source>
</evidence>
<evidence type="ECO:0000313" key="3">
    <source>
        <dbReference type="Proteomes" id="UP001143543"/>
    </source>
</evidence>
<accession>A0ABQ5MNF3</accession>
<dbReference type="EMBL" id="BRVO01000005">
    <property type="protein sequence ID" value="GLB50883.1"/>
    <property type="molecule type" value="Genomic_DNA"/>
</dbReference>
<comment type="caution">
    <text evidence="2">The sequence shown here is derived from an EMBL/GenBank/DDBJ whole genome shotgun (WGS) entry which is preliminary data.</text>
</comment>
<name>A0ABQ5MNF3_9FLAO</name>
<feature type="domain" description="LUD" evidence="1">
    <location>
        <begin position="38"/>
        <end position="189"/>
    </location>
</feature>
<dbReference type="Proteomes" id="UP001143543">
    <property type="component" value="Unassembled WGS sequence"/>
</dbReference>
<dbReference type="Pfam" id="PF02589">
    <property type="entry name" value="LUD_dom"/>
    <property type="match status" value="1"/>
</dbReference>
<dbReference type="SUPFAM" id="SSF100950">
    <property type="entry name" value="NagB/RpiA/CoA transferase-like"/>
    <property type="match status" value="1"/>
</dbReference>
<keyword evidence="3" id="KW-1185">Reference proteome</keyword>
<reference evidence="2" key="1">
    <citation type="submission" date="2022-07" db="EMBL/GenBank/DDBJ databases">
        <title>Taxonomy of Novel Oxalotrophic and Methylotrophic Bacteria.</title>
        <authorList>
            <person name="Sahin N."/>
            <person name="Tani A."/>
        </authorList>
    </citation>
    <scope>NUCLEOTIDE SEQUENCE</scope>
    <source>
        <strain evidence="2">Y10</strain>
    </source>
</reference>
<dbReference type="Gene3D" id="3.40.50.10420">
    <property type="entry name" value="NagB/RpiA/CoA transferase-like"/>
    <property type="match status" value="1"/>
</dbReference>
<dbReference type="RefSeq" id="WP_281766519.1">
    <property type="nucleotide sequence ID" value="NZ_BRVO01000005.1"/>
</dbReference>
<dbReference type="InterPro" id="IPR024185">
    <property type="entry name" value="FTHF_cligase-like_sf"/>
</dbReference>
<sequence>MSLLRKIFQFSKTNPTPKEDDAASNEAINELENKPVDEKFAINFKNNGGKFLYCESMDEAFENFENIVYENKWEHSTLLCLDKALKEKFAKSTVKLSAEAVNADCFLATCEFLVADTGAILFSSEQITEKNIKEFPDYLIVFATTSQFVKTISDGLQGIKMKHPNRIPSNITTIKNFETPIDDNFMTYGSSSKKLYLLLLEDL</sequence>